<dbReference type="Proteomes" id="UP000298722">
    <property type="component" value="Chromosome"/>
</dbReference>
<dbReference type="Pfam" id="PF07969">
    <property type="entry name" value="Amidohydro_3"/>
    <property type="match status" value="1"/>
</dbReference>
<dbReference type="GeneID" id="40154196"/>
<gene>
    <name evidence="2" type="ordered locus">rrnAC3411</name>
    <name evidence="3" type="ORF">E6P14_18530</name>
</gene>
<dbReference type="Gene3D" id="3.10.310.70">
    <property type="match status" value="1"/>
</dbReference>
<sequence length="498" mass="52783">MVDRVFTNCEVRPLSGDDPASAVAVTDGTVTAVGDPDELLTAGAETVDCRGGVLLPGFVDAHTHLDIVGRRAVEADLAGADGPDNCIDRLLAADDGEGWVLGFGYDESDWDGELLQAATLDRVSTDRPVAAAREDIHTVSVNHAALDTLDLPDDGVRTEDGAPTGVLVEEAAEAVFDAIAPDYTQTQEYLLAAQEVALSKGITAVHDMVRQSHAPRVYRDLDNEDTLSLRVRLNYWADHLDAIRELGLVTNHGSDRVQTGAIKAYIDGSLGAGTARLRTPYADSDSAGEWRTDPDALRELVSAVDDAGLQFAAHAIGDAAIDALLSAIESVNAADERHRVEHAEVLTGDLVERLAASPLVVSAQPNFHRWAAPGDLYDERLGERRGLTNRFRDLVDAGAQLAFGSDCMPLSPLYGAQQAVTAPEPSQRLTVGKALRAYTSGAAYAGFDEDRMGTVTPGSVADFAVLSASPWEVPNGKISDIDVTMTVSAGDIVFDSGD</sequence>
<reference evidence="3 5" key="2">
    <citation type="submission" date="2019-04" db="EMBL/GenBank/DDBJ databases">
        <title>Methylomes of two halophilic Archaea, Haloarcula marismortui and Haloferax mediterranei.</title>
        <authorList>
            <person name="DasSarma S."/>
            <person name="DasSarma P."/>
            <person name="DasSarma S."/>
            <person name="Fomenkov A."/>
            <person name="Vincze T."/>
            <person name="Anton B.P."/>
            <person name="Roberts R.J."/>
        </authorList>
    </citation>
    <scope>NUCLEOTIDE SEQUENCE [LARGE SCALE GENOMIC DNA]</scope>
    <source>
        <strain evidence="3 5">ATCC 43049</strain>
    </source>
</reference>
<dbReference type="InterPro" id="IPR033932">
    <property type="entry name" value="YtcJ-like"/>
</dbReference>
<feature type="domain" description="Amidohydrolase 3" evidence="1">
    <location>
        <begin position="45"/>
        <end position="494"/>
    </location>
</feature>
<organism evidence="2 4">
    <name type="scientific">Haloarcula marismortui (strain ATCC 43049 / DSM 3752 / JCM 8966 / VKM B-1809)</name>
    <name type="common">Halobacterium marismortui</name>
    <dbReference type="NCBI Taxonomy" id="272569"/>
    <lineage>
        <taxon>Archaea</taxon>
        <taxon>Methanobacteriati</taxon>
        <taxon>Methanobacteriota</taxon>
        <taxon>Stenosarchaea group</taxon>
        <taxon>Halobacteria</taxon>
        <taxon>Halobacteriales</taxon>
        <taxon>Haloarculaceae</taxon>
        <taxon>Haloarcula</taxon>
    </lineage>
</organism>
<evidence type="ECO:0000313" key="3">
    <source>
        <dbReference type="EMBL" id="QCP92759.1"/>
    </source>
</evidence>
<dbReference type="KEGG" id="hma:rrnAC3411"/>
<keyword evidence="2" id="KW-0378">Hydrolase</keyword>
<dbReference type="PANTHER" id="PTHR22642">
    <property type="entry name" value="IMIDAZOLONEPROPIONASE"/>
    <property type="match status" value="1"/>
</dbReference>
<evidence type="ECO:0000259" key="1">
    <source>
        <dbReference type="Pfam" id="PF07969"/>
    </source>
</evidence>
<dbReference type="EMBL" id="CP039138">
    <property type="protein sequence ID" value="QCP92759.1"/>
    <property type="molecule type" value="Genomic_DNA"/>
</dbReference>
<dbReference type="EnsemblBacteria" id="AAV48091">
    <property type="protein sequence ID" value="AAV48091"/>
    <property type="gene ID" value="rrnAC3411"/>
</dbReference>
<keyword evidence="4" id="KW-1185">Reference proteome</keyword>
<dbReference type="Proteomes" id="UP000001169">
    <property type="component" value="Chromosome I"/>
</dbReference>
<dbReference type="EC" id="3.5.-.-" evidence="2"/>
<dbReference type="Gene3D" id="3.20.20.140">
    <property type="entry name" value="Metal-dependent hydrolases"/>
    <property type="match status" value="1"/>
</dbReference>
<dbReference type="PATRIC" id="fig|272569.17.peg.3928"/>
<dbReference type="EC" id="3.5.4.2" evidence="2"/>
<dbReference type="eggNOG" id="arCOG00691">
    <property type="taxonomic scope" value="Archaea"/>
</dbReference>
<dbReference type="SUPFAM" id="SSF51338">
    <property type="entry name" value="Composite domain of metallo-dependent hydrolases"/>
    <property type="match status" value="1"/>
</dbReference>
<dbReference type="InterPro" id="IPR032466">
    <property type="entry name" value="Metal_Hydrolase"/>
</dbReference>
<dbReference type="STRING" id="272569.rrnAC3411"/>
<dbReference type="EC" id="3.5.1.5" evidence="2"/>
<reference evidence="2 4" key="1">
    <citation type="journal article" date="2004" name="Genome Res.">
        <title>Genome sequence of Haloarcula marismortui: a halophilic archaeon from the Dead Sea.</title>
        <authorList>
            <person name="Baliga N.S."/>
            <person name="Bonneau R."/>
            <person name="Facciotti M.T."/>
            <person name="Pan M."/>
            <person name="Glusman G."/>
            <person name="Deutsch E.W."/>
            <person name="Shannon P."/>
            <person name="Chiu Y."/>
            <person name="Weng R.S."/>
            <person name="Gan R.R."/>
            <person name="Hung P."/>
            <person name="Date S.V."/>
            <person name="Marcotte E."/>
            <person name="Hood L."/>
            <person name="Ng W.V."/>
        </authorList>
    </citation>
    <scope>NUCLEOTIDE SEQUENCE [LARGE SCALE GENOMIC DNA]</scope>
    <source>
        <strain evidence="2">ATCC 43049</strain>
        <strain evidence="4">ATCC 43049 / DSM 3752 / JCM 8966 / VKM B-1809</strain>
    </source>
</reference>
<dbReference type="Gene3D" id="2.30.40.10">
    <property type="entry name" value="Urease, subunit C, domain 1"/>
    <property type="match status" value="1"/>
</dbReference>
<dbReference type="PANTHER" id="PTHR22642:SF2">
    <property type="entry name" value="PROTEIN LONG AFTER FAR-RED 3"/>
    <property type="match status" value="1"/>
</dbReference>
<evidence type="ECO:0000313" key="4">
    <source>
        <dbReference type="Proteomes" id="UP000001169"/>
    </source>
</evidence>
<dbReference type="GO" id="GO:0008448">
    <property type="term" value="F:N-acetylglucosamine-6-phosphate deacetylase activity"/>
    <property type="evidence" value="ECO:0007669"/>
    <property type="project" value="UniProtKB-EC"/>
</dbReference>
<name>Q5UXB2_HALMA</name>
<evidence type="ECO:0000313" key="5">
    <source>
        <dbReference type="Proteomes" id="UP000298722"/>
    </source>
</evidence>
<dbReference type="HOGENOM" id="CLU_009942_1_0_2"/>
<evidence type="ECO:0000313" key="2">
    <source>
        <dbReference type="EMBL" id="AAV48091.1"/>
    </source>
</evidence>
<dbReference type="EC" id="3.5.2.3" evidence="2"/>
<proteinExistence type="predicted"/>
<dbReference type="GO" id="GO:0000034">
    <property type="term" value="F:adenine deaminase activity"/>
    <property type="evidence" value="ECO:0007669"/>
    <property type="project" value="UniProtKB-EC"/>
</dbReference>
<dbReference type="GO" id="GO:0009039">
    <property type="term" value="F:urease activity"/>
    <property type="evidence" value="ECO:0007669"/>
    <property type="project" value="UniProtKB-EC"/>
</dbReference>
<dbReference type="GO" id="GO:0004151">
    <property type="term" value="F:dihydroorotase activity"/>
    <property type="evidence" value="ECO:0007669"/>
    <property type="project" value="UniProtKB-EC"/>
</dbReference>
<dbReference type="SUPFAM" id="SSF51556">
    <property type="entry name" value="Metallo-dependent hydrolases"/>
    <property type="match status" value="1"/>
</dbReference>
<accession>Q5UXB2</accession>
<dbReference type="InterPro" id="IPR011059">
    <property type="entry name" value="Metal-dep_hydrolase_composite"/>
</dbReference>
<dbReference type="EMBL" id="AY596297">
    <property type="protein sequence ID" value="AAV48091.1"/>
    <property type="molecule type" value="Genomic_DNA"/>
</dbReference>
<dbReference type="RefSeq" id="WP_011224790.1">
    <property type="nucleotide sequence ID" value="NC_006396.1"/>
</dbReference>
<dbReference type="PaxDb" id="272569-rrnAC3411"/>
<dbReference type="CDD" id="cd01300">
    <property type="entry name" value="YtcJ_like"/>
    <property type="match status" value="1"/>
</dbReference>
<protein>
    <submittedName>
        <fullName evidence="2 3">Amidohydrolase</fullName>
        <ecNumber evidence="2">3.5.-.-</ecNumber>
        <ecNumber evidence="2">3.5.1.25</ecNumber>
        <ecNumber evidence="2">3.5.1.5</ecNumber>
        <ecNumber evidence="2">3.5.2.3</ecNumber>
        <ecNumber evidence="2">3.5.4.2</ecNumber>
    </submittedName>
</protein>
<dbReference type="AlphaFoldDB" id="Q5UXB2"/>
<dbReference type="EC" id="3.5.1.25" evidence="2"/>
<dbReference type="InterPro" id="IPR013108">
    <property type="entry name" value="Amidohydro_3"/>
</dbReference>